<evidence type="ECO:0000313" key="2">
    <source>
        <dbReference type="Proteomes" id="UP000309117"/>
    </source>
</evidence>
<dbReference type="EMBL" id="SRYV01000008">
    <property type="protein sequence ID" value="TGY15508.1"/>
    <property type="molecule type" value="Genomic_DNA"/>
</dbReference>
<evidence type="ECO:0000313" key="1">
    <source>
        <dbReference type="EMBL" id="TGY15508.1"/>
    </source>
</evidence>
<dbReference type="Proteomes" id="UP000309117">
    <property type="component" value="Unassembled WGS sequence"/>
</dbReference>
<reference evidence="1 2" key="1">
    <citation type="submission" date="2019-04" db="EMBL/GenBank/DDBJ databases">
        <title>Microbes associate with the intestines of laboratory mice.</title>
        <authorList>
            <person name="Navarre W."/>
            <person name="Wong E."/>
            <person name="Huang K."/>
            <person name="Tropini C."/>
            <person name="Ng K."/>
            <person name="Yu B."/>
        </authorList>
    </citation>
    <scope>NUCLEOTIDE SEQUENCE [LARGE SCALE GENOMIC DNA]</scope>
    <source>
        <strain evidence="1 2">NM61_E11</strain>
    </source>
</reference>
<name>A0A4S2BL06_9LACO</name>
<comment type="caution">
    <text evidence="1">The sequence shown here is derived from an EMBL/GenBank/DDBJ whole genome shotgun (WGS) entry which is preliminary data.</text>
</comment>
<organism evidence="1 2">
    <name type="scientific">Lactobacillus intestinalis</name>
    <dbReference type="NCBI Taxonomy" id="151781"/>
    <lineage>
        <taxon>Bacteria</taxon>
        <taxon>Bacillati</taxon>
        <taxon>Bacillota</taxon>
        <taxon>Bacilli</taxon>
        <taxon>Lactobacillales</taxon>
        <taxon>Lactobacillaceae</taxon>
        <taxon>Lactobacillus</taxon>
    </lineage>
</organism>
<proteinExistence type="predicted"/>
<protein>
    <submittedName>
        <fullName evidence="1">Uncharacterized protein</fullName>
    </submittedName>
</protein>
<dbReference type="GeneID" id="75116254"/>
<sequence>MSKQYEQLDLIEEVTRNDGSKYFEISNIDQNGIAELAADRGDIKSVKILQVNIARTKPLITYEKYINDNYNLQTLLNEDDWRNPKWVEWDKPKGKILDAYNMVLKANKIG</sequence>
<gene>
    <name evidence="1" type="ORF">E5351_04970</name>
</gene>
<dbReference type="RefSeq" id="WP_004045388.1">
    <property type="nucleotide sequence ID" value="NZ_AQFR02000003.1"/>
</dbReference>
<accession>A0A4S2BL06</accession>
<dbReference type="AlphaFoldDB" id="A0A4S2BL06"/>